<protein>
    <submittedName>
        <fullName evidence="2">Uncharacterized protein</fullName>
    </submittedName>
</protein>
<dbReference type="EMBL" id="AP025734">
    <property type="protein sequence ID" value="BDI20861.1"/>
    <property type="molecule type" value="Genomic_DNA"/>
</dbReference>
<feature type="compositionally biased region" description="Acidic residues" evidence="1">
    <location>
        <begin position="201"/>
        <end position="212"/>
    </location>
</feature>
<evidence type="ECO:0000313" key="2">
    <source>
        <dbReference type="EMBL" id="BDI20861.1"/>
    </source>
</evidence>
<keyword evidence="3" id="KW-1185">Reference proteome</keyword>
<proteinExistence type="predicted"/>
<geneLocation type="plasmid" evidence="2 3">
    <name>pANSO36B</name>
</geneLocation>
<feature type="region of interest" description="Disordered" evidence="1">
    <location>
        <begin position="1"/>
        <end position="34"/>
    </location>
</feature>
<accession>A0ABM7ZC03</accession>
<dbReference type="RefSeq" id="WP_251960787.1">
    <property type="nucleotide sequence ID" value="NZ_AP025734.1"/>
</dbReference>
<feature type="compositionally biased region" description="Polar residues" evidence="1">
    <location>
        <begin position="1"/>
        <end position="24"/>
    </location>
</feature>
<name>A0ABM7ZC03_NOSCO</name>
<evidence type="ECO:0000256" key="1">
    <source>
        <dbReference type="SAM" id="MobiDB-lite"/>
    </source>
</evidence>
<reference evidence="2" key="1">
    <citation type="submission" date="2022-04" db="EMBL/GenBank/DDBJ databases">
        <title>Complete genome sequence of a cyanobacterium, Nostoc sp. SO-36, isolated in Antarctica.</title>
        <authorList>
            <person name="Kanesaki Y."/>
            <person name="Effendi D."/>
            <person name="Sakamoto T."/>
            <person name="Ohtani S."/>
            <person name="Awai K."/>
        </authorList>
    </citation>
    <scope>NUCLEOTIDE SEQUENCE</scope>
    <source>
        <strain evidence="2">SO-36</strain>
        <plasmid evidence="2">pANSO36B</plasmid>
    </source>
</reference>
<organism evidence="2 3">
    <name type="scientific">Nostoc cf. commune SO-36</name>
    <dbReference type="NCBI Taxonomy" id="449208"/>
    <lineage>
        <taxon>Bacteria</taxon>
        <taxon>Bacillati</taxon>
        <taxon>Cyanobacteriota</taxon>
        <taxon>Cyanophyceae</taxon>
        <taxon>Nostocales</taxon>
        <taxon>Nostocaceae</taxon>
        <taxon>Nostoc</taxon>
    </lineage>
</organism>
<keyword evidence="2" id="KW-0614">Plasmid</keyword>
<dbReference type="Proteomes" id="UP001055453">
    <property type="component" value="Plasmid pANSO36B"/>
</dbReference>
<gene>
    <name evidence="2" type="ORF">ANSO36C_66630</name>
</gene>
<evidence type="ECO:0000313" key="3">
    <source>
        <dbReference type="Proteomes" id="UP001055453"/>
    </source>
</evidence>
<feature type="compositionally biased region" description="Polar residues" evidence="1">
    <location>
        <begin position="174"/>
        <end position="183"/>
    </location>
</feature>
<feature type="region of interest" description="Disordered" evidence="1">
    <location>
        <begin position="159"/>
        <end position="212"/>
    </location>
</feature>
<sequence length="212" mass="23759">MTTNKKQPKNNDNNRQPSSSNSCRLSEETNTDKQRQYKNLTFRLRAYSNTVDGKLITYLQKGNGVSTSKEMVLQALRMCWLPLAYQAQANVDVGISDREMHQVGLICCHALEQHLAYLRMALKLPHKSSDDLPVPLSTMSNPQMLATMFGLDFGNSSSIDDENDSNASTKGKSKSNGISQNHNQQKHKVDSDSFIPGEGSFYDDTDNMFEDI</sequence>
<feature type="compositionally biased region" description="Basic and acidic residues" evidence="1">
    <location>
        <begin position="25"/>
        <end position="34"/>
    </location>
</feature>